<feature type="region of interest" description="Disordered" evidence="1">
    <location>
        <begin position="1125"/>
        <end position="1149"/>
    </location>
</feature>
<feature type="compositionally biased region" description="Basic and acidic residues" evidence="1">
    <location>
        <begin position="84"/>
        <end position="93"/>
    </location>
</feature>
<evidence type="ECO:0000313" key="4">
    <source>
        <dbReference type="RefSeq" id="XP_025834173.1"/>
    </source>
</evidence>
<evidence type="ECO:0000313" key="3">
    <source>
        <dbReference type="RefSeq" id="XP_025834172.1"/>
    </source>
</evidence>
<dbReference type="Proteomes" id="UP000192223">
    <property type="component" value="Unplaced"/>
</dbReference>
<feature type="compositionally biased region" description="Basic and acidic residues" evidence="1">
    <location>
        <begin position="1167"/>
        <end position="1178"/>
    </location>
</feature>
<feature type="region of interest" description="Disordered" evidence="1">
    <location>
        <begin position="1530"/>
        <end position="1681"/>
    </location>
</feature>
<feature type="compositionally biased region" description="Polar residues" evidence="1">
    <location>
        <begin position="1903"/>
        <end position="1919"/>
    </location>
</feature>
<feature type="compositionally biased region" description="Polar residues" evidence="1">
    <location>
        <begin position="1181"/>
        <end position="1200"/>
    </location>
</feature>
<feature type="region of interest" description="Disordered" evidence="1">
    <location>
        <begin position="54"/>
        <end position="104"/>
    </location>
</feature>
<feature type="compositionally biased region" description="Basic and acidic residues" evidence="1">
    <location>
        <begin position="1610"/>
        <end position="1630"/>
    </location>
</feature>
<evidence type="ECO:0000256" key="1">
    <source>
        <dbReference type="SAM" id="MobiDB-lite"/>
    </source>
</evidence>
<feature type="region of interest" description="Disordered" evidence="1">
    <location>
        <begin position="1403"/>
        <end position="1428"/>
    </location>
</feature>
<feature type="region of interest" description="Disordered" evidence="1">
    <location>
        <begin position="1302"/>
        <end position="1338"/>
    </location>
</feature>
<organism evidence="2 4">
    <name type="scientific">Agrilus planipennis</name>
    <name type="common">Emerald ash borer</name>
    <name type="synonym">Agrilus marcopoli</name>
    <dbReference type="NCBI Taxonomy" id="224129"/>
    <lineage>
        <taxon>Eukaryota</taxon>
        <taxon>Metazoa</taxon>
        <taxon>Ecdysozoa</taxon>
        <taxon>Arthropoda</taxon>
        <taxon>Hexapoda</taxon>
        <taxon>Insecta</taxon>
        <taxon>Pterygota</taxon>
        <taxon>Neoptera</taxon>
        <taxon>Endopterygota</taxon>
        <taxon>Coleoptera</taxon>
        <taxon>Polyphaga</taxon>
        <taxon>Elateriformia</taxon>
        <taxon>Buprestoidea</taxon>
        <taxon>Buprestidae</taxon>
        <taxon>Agrilinae</taxon>
        <taxon>Agrilus</taxon>
    </lineage>
</organism>
<feature type="compositionally biased region" description="Basic and acidic residues" evidence="1">
    <location>
        <begin position="1067"/>
        <end position="1085"/>
    </location>
</feature>
<feature type="compositionally biased region" description="Basic and acidic residues" evidence="1">
    <location>
        <begin position="1407"/>
        <end position="1427"/>
    </location>
</feature>
<feature type="compositionally biased region" description="Basic and acidic residues" evidence="1">
    <location>
        <begin position="1577"/>
        <end position="1590"/>
    </location>
</feature>
<feature type="region of interest" description="Disordered" evidence="1">
    <location>
        <begin position="1780"/>
        <end position="1818"/>
    </location>
</feature>
<feature type="compositionally biased region" description="Polar residues" evidence="1">
    <location>
        <begin position="1130"/>
        <end position="1149"/>
    </location>
</feature>
<feature type="compositionally biased region" description="Basic and acidic residues" evidence="1">
    <location>
        <begin position="1302"/>
        <end position="1336"/>
    </location>
</feature>
<protein>
    <submittedName>
        <fullName evidence="3 4">Uncharacterized protein LOC108744217 isoform X1</fullName>
    </submittedName>
</protein>
<feature type="compositionally biased region" description="Basic and acidic residues" evidence="1">
    <location>
        <begin position="825"/>
        <end position="884"/>
    </location>
</feature>
<accession>A0A7F5RDX4</accession>
<feature type="region of interest" description="Disordered" evidence="1">
    <location>
        <begin position="984"/>
        <end position="1091"/>
    </location>
</feature>
<dbReference type="OrthoDB" id="6784780at2759"/>
<feature type="compositionally biased region" description="Low complexity" evidence="1">
    <location>
        <begin position="68"/>
        <end position="78"/>
    </location>
</feature>
<evidence type="ECO:0000313" key="2">
    <source>
        <dbReference type="Proteomes" id="UP000192223"/>
    </source>
</evidence>
<proteinExistence type="predicted"/>
<feature type="region of interest" description="Disordered" evidence="1">
    <location>
        <begin position="1887"/>
        <end position="1928"/>
    </location>
</feature>
<feature type="compositionally biased region" description="Basic and acidic residues" evidence="1">
    <location>
        <begin position="1786"/>
        <end position="1812"/>
    </location>
</feature>
<keyword evidence="2" id="KW-1185">Reference proteome</keyword>
<dbReference type="RefSeq" id="XP_025834173.1">
    <property type="nucleotide sequence ID" value="XM_025978388.1"/>
</dbReference>
<feature type="compositionally biased region" description="Basic residues" evidence="1">
    <location>
        <begin position="1651"/>
        <end position="1660"/>
    </location>
</feature>
<feature type="compositionally biased region" description="Basic and acidic residues" evidence="1">
    <location>
        <begin position="1641"/>
        <end position="1650"/>
    </location>
</feature>
<gene>
    <name evidence="3 4" type="primary">LOC108744217</name>
</gene>
<feature type="compositionally biased region" description="Polar residues" evidence="1">
    <location>
        <begin position="1038"/>
        <end position="1064"/>
    </location>
</feature>
<feature type="region of interest" description="Disordered" evidence="1">
    <location>
        <begin position="944"/>
        <end position="970"/>
    </location>
</feature>
<feature type="region of interest" description="Disordered" evidence="1">
    <location>
        <begin position="1166"/>
        <end position="1200"/>
    </location>
</feature>
<feature type="compositionally biased region" description="Polar residues" evidence="1">
    <location>
        <begin position="1670"/>
        <end position="1681"/>
    </location>
</feature>
<feature type="region of interest" description="Disordered" evidence="1">
    <location>
        <begin position="824"/>
        <end position="892"/>
    </location>
</feature>
<feature type="compositionally biased region" description="Basic and acidic residues" evidence="1">
    <location>
        <begin position="1546"/>
        <end position="1570"/>
    </location>
</feature>
<dbReference type="GeneID" id="108744217"/>
<dbReference type="RefSeq" id="XP_025834172.1">
    <property type="nucleotide sequence ID" value="XM_025978387.1"/>
</dbReference>
<name>A0A7F5RDX4_AGRPL</name>
<reference evidence="3 4" key="1">
    <citation type="submission" date="2025-04" db="UniProtKB">
        <authorList>
            <consortium name="RefSeq"/>
        </authorList>
    </citation>
    <scope>IDENTIFICATION</scope>
    <source>
        <tissue evidence="3 4">Entire body</tissue>
    </source>
</reference>
<sequence length="2180" mass="247346">MDIYVKIIIIKFYNGFITRYSTKIIHIVHIRNQIQDGVLKGGLMQHAGQQFGQGIVPSHSQYSPPEPTVSSSNSVTSSLRLWRKKDSGDKKSAIEAPTTSAGGETHVARVAPQTHYQSFPPNDVCRYTNSFPKDCSPVYKQPTPPVPVKYSEIVEPCPLQKIDQLSQAVQKQKDKDCIEMANNPQLTMKPYPDHYGLKQHYPPPPDASLKQQYPETLNRSYMDGVKQPFVEPPLKFQYSENLKQSYHESLKHPFSEQLKESYLDPNIPSQYIPKDTQLHPIHKEPQLYSYVPKEAALQQYISKYSIPYSRPYTVEQNNYLAHLNKINPRMAQSIISDPHLRETAQVPLYHNADHVRPYAPMQRMYNHQPPPPMTSNHPYPPHVNRNLPQHPYSYQQSYNMNVKQNPDSYRVPYQPSMPKYMTPSEQPLRNCSPRRPFNDNVAVQMNYPPMAPKISSPMYPPCSQLEYAQHYQHRREQIPDFYSPVGAYKSSFISQSPLAAEMTGDSTNTKSNALKQFLESWVDEDMSGLPDVVVSSNLEQDKFSIKAPIKRDETNEPPLYILDTTEISSENLPQYMHLQQFEKLPENIKGYYHINKDALGTERAMVHNGYVANDKSSTTQEYNQKSQISQGSDTRYVSEQVKAIGIQNRNEFDGHPTTQNRSHENNDKVIQLHITDNGQMSHETQSVRSISDFGSMTDSTVDKVIQVHIRETQPLQQNVVLVKPHSNNSYSNDESTPEALVENYTSERLVSEENSSRNVNNSACMYSNNSDAPQKFRSGVNVLQHIVLSPTAAQPQNDPECITEESSAAPESITHVLEDQLQDIENSRTVDTKSNDYGESKQLETENPKTVEEIDKSNPETTIKEETIDTEIKTETTTDNKTFSDDSTQANSDEVSIVAKETNSEKQNSPNSPNKKQVHSVIVSAYHDLVAKETSTEFVESVVKEEPENAGVTPEEATTKVVDNSHEETVTTLHVKDEETECIATSVHPEQPEIKTEEQEPAAELMETIRSTGEIVPDRETVSENNEKNTATEEVLSSEANSNEPVSKQDQNEATSEITNSHLGSSLKDENESNEERNCEPEKFVSNRATSEDASLIENVESVDKDNLEELENAEILSQLEEWIDGRNEPGNTNSRLISDNHQNSKETNNTLDIQSEEEKVDMECEISSKGDDDKIVESEVSPTNTQSLNDNPEQNSSCSDETMAESEYRKAYKIEESNVLLQIGDDLIEINVSERDGKKLISVKSLTDAVINNGSVNDKNDVKETEVSVTQIEEEIIKETDQEEIVNYSEEVLSCIEENCDDNHNVDGNEENGRQNEDMDGRKEPNDETNLKEDLPPQEEVVETSLINQNTGDDSISVSEVNANDPHLGINDGINDIECNEKEEVTSSQYINKINVTDSEQVSSHAHLDSTKCSTEEKITDNKDATNSEENVELQTPVNNCERIVEEFEEADISKSTDPELNLNMIETDSSKAKLSDNAIDDNLNSRFCITSKITDTKTDDDDTTALPNDQIQNSLKIVLKKYKVENKEEKDKTGVGNVRKTKGEKKAYEDSYEEKAHKKTKERETNDKHAKRCHNSNEKRSYSKEPKVYAENVSLKTSYLKQHSMRKKSVDTKGHNKLKENKERKLKSGGDGAISKKIQSNEKKDVDKKHARSHQKRQVKSENKIIHDTSTPSKVSSKEQPIILGLDSVKDSTNVISPIIPKTSTDSEKIPNQPLKLEAQTFPKRSAIIKPPRRSFNKQLSEDLLSHQVSKKKEEINFELIHNEIVIDHEFKLCPKPVPITGSPKDDSSKHVQEHRITSSTSHDTEKHDEEDCGGANKRRLSLEEYNRRKRKRLEVEISKVDSSPKDADSASVAIETRSNLTDNLLLNITNSKKQKDEKFVNEIPATTASSKPENLERISSEVSVQENDVSIPVSSTEPEEIHSEATEKITSPNKFVSTSAPKQYHNNHQSKWVSQFRSKTIEPVNTEMVKEYEVLMQRFLKQEQLSVDELKKVKQIIRYKRWLQQQKSKVGIFPITSNFEPPVAVNGGSIPRRTETAQTSENSLDINANEHLHLNDCDHTKSKDIENQKTYKVFERSTVHPRPTEPNDFRDKRRNRKRFRNLYTEDDSDCDEIECARSDAKKANVENVKTNDYSVHQSDSQRALKLVFKRSVSNSSLQPVVWLERSDSLDQLAKNYS</sequence>
<feature type="compositionally biased region" description="Basic and acidic residues" evidence="1">
    <location>
        <begin position="1016"/>
        <end position="1031"/>
    </location>
</feature>